<organism evidence="3 4">
    <name type="scientific">Mesorhizobium qingshengii</name>
    <dbReference type="NCBI Taxonomy" id="1165689"/>
    <lineage>
        <taxon>Bacteria</taxon>
        <taxon>Pseudomonadati</taxon>
        <taxon>Pseudomonadota</taxon>
        <taxon>Alphaproteobacteria</taxon>
        <taxon>Hyphomicrobiales</taxon>
        <taxon>Phyllobacteriaceae</taxon>
        <taxon>Mesorhizobium</taxon>
    </lineage>
</organism>
<dbReference type="RefSeq" id="WP_091583101.1">
    <property type="nucleotide sequence ID" value="NZ_FMXM01000017.1"/>
</dbReference>
<dbReference type="InterPro" id="IPR032809">
    <property type="entry name" value="Put_HupE_UreJ"/>
</dbReference>
<proteinExistence type="predicted"/>
<evidence type="ECO:0000313" key="3">
    <source>
        <dbReference type="EMBL" id="SDA92675.1"/>
    </source>
</evidence>
<feature type="transmembrane region" description="Helical" evidence="1">
    <location>
        <begin position="153"/>
        <end position="173"/>
    </location>
</feature>
<feature type="signal peptide" evidence="2">
    <location>
        <begin position="1"/>
        <end position="21"/>
    </location>
</feature>
<feature type="transmembrane region" description="Helical" evidence="1">
    <location>
        <begin position="235"/>
        <end position="255"/>
    </location>
</feature>
<keyword evidence="1" id="KW-0812">Transmembrane</keyword>
<sequence length="330" mass="35742">MKRLWLVLGLLLLIAARPVAAHELRPAYLDMHEAAPHQFTVLWKVPAIGEMRLALDLRLPSDCVSKAEPTTSIEGGAYLERWSTDCKGGLKGKTISINGLSSTMTDVLAHIVYADGVTEIARLKADSPSFVVAGQQTTWDVAYTYLVLGVDHIMSGFDHLLFVLALIILIHDLRRLIKTVTAFTVAHSITLAGAALGYFSLPQKPVEAAIALSIAFVASEILKSEPKQLRLSEKYPWAVAFTFGLLHGFGFAGALKEIGLPQSDVPMALLTFNLGVEVGQLMFIGAVLTLLAAARRVLRIMPYLARSAAAYAIGMTATFWLIARLAAFGN</sequence>
<feature type="chain" id="PRO_5011591271" evidence="2">
    <location>
        <begin position="22"/>
        <end position="330"/>
    </location>
</feature>
<gene>
    <name evidence="3" type="ORF">SAMN02927914_04793</name>
</gene>
<protein>
    <submittedName>
        <fullName evidence="3">HupE / UreJ protein</fullName>
    </submittedName>
</protein>
<feature type="transmembrane region" description="Helical" evidence="1">
    <location>
        <begin position="180"/>
        <end position="199"/>
    </location>
</feature>
<reference evidence="3 4" key="1">
    <citation type="submission" date="2016-10" db="EMBL/GenBank/DDBJ databases">
        <authorList>
            <person name="de Groot N.N."/>
        </authorList>
    </citation>
    <scope>NUCLEOTIDE SEQUENCE [LARGE SCALE GENOMIC DNA]</scope>
    <source>
        <strain evidence="3 4">CGMCC 1.12097</strain>
    </source>
</reference>
<keyword evidence="1" id="KW-0472">Membrane</keyword>
<dbReference type="Pfam" id="PF13795">
    <property type="entry name" value="HupE_UreJ_2"/>
    <property type="match status" value="1"/>
</dbReference>
<evidence type="ECO:0000313" key="4">
    <source>
        <dbReference type="Proteomes" id="UP000198588"/>
    </source>
</evidence>
<dbReference type="OrthoDB" id="9808870at2"/>
<dbReference type="EMBL" id="FMXM01000017">
    <property type="protein sequence ID" value="SDA92675.1"/>
    <property type="molecule type" value="Genomic_DNA"/>
</dbReference>
<keyword evidence="1" id="KW-1133">Transmembrane helix</keyword>
<evidence type="ECO:0000256" key="1">
    <source>
        <dbReference type="SAM" id="Phobius"/>
    </source>
</evidence>
<dbReference type="AlphaFoldDB" id="A0A1G5ZDR9"/>
<feature type="transmembrane region" description="Helical" evidence="1">
    <location>
        <begin position="303"/>
        <end position="323"/>
    </location>
</feature>
<accession>A0A1G5ZDR9</accession>
<keyword evidence="2" id="KW-0732">Signal</keyword>
<dbReference type="STRING" id="1165689.SAMN02927914_04793"/>
<dbReference type="Proteomes" id="UP000198588">
    <property type="component" value="Unassembled WGS sequence"/>
</dbReference>
<evidence type="ECO:0000256" key="2">
    <source>
        <dbReference type="SAM" id="SignalP"/>
    </source>
</evidence>
<name>A0A1G5ZDR9_9HYPH</name>
<feature type="transmembrane region" description="Helical" evidence="1">
    <location>
        <begin position="267"/>
        <end position="291"/>
    </location>
</feature>